<evidence type="ECO:0000313" key="4">
    <source>
        <dbReference type="EMBL" id="SHF88016.1"/>
    </source>
</evidence>
<evidence type="ECO:0000313" key="3">
    <source>
        <dbReference type="EMBL" id="KKB85271.1"/>
    </source>
</evidence>
<dbReference type="Pfam" id="PF10294">
    <property type="entry name" value="Methyltransf_16"/>
    <property type="match status" value="1"/>
</dbReference>
<evidence type="ECO:0000313" key="5">
    <source>
        <dbReference type="Proteomes" id="UP000033608"/>
    </source>
</evidence>
<dbReference type="Proteomes" id="UP000184533">
    <property type="component" value="Unassembled WGS sequence"/>
</dbReference>
<evidence type="ECO:0000313" key="6">
    <source>
        <dbReference type="Proteomes" id="UP000184533"/>
    </source>
</evidence>
<dbReference type="EMBL" id="LAJF01000059">
    <property type="protein sequence ID" value="KKB85271.1"/>
    <property type="molecule type" value="Genomic_DNA"/>
</dbReference>
<dbReference type="AlphaFoldDB" id="A0A0F5LSL1"/>
<keyword evidence="1 3" id="KW-0489">Methyltransferase</keyword>
<keyword evidence="2 3" id="KW-0808">Transferase</keyword>
<dbReference type="OrthoDB" id="9794615at2"/>
<evidence type="ECO:0000256" key="1">
    <source>
        <dbReference type="ARBA" id="ARBA00022603"/>
    </source>
</evidence>
<proteinExistence type="predicted"/>
<dbReference type="EMBL" id="FQVC01000016">
    <property type="protein sequence ID" value="SHF88016.1"/>
    <property type="molecule type" value="Genomic_DNA"/>
</dbReference>
<dbReference type="PATRIC" id="fig|1121477.3.peg.2464"/>
<organism evidence="3 5">
    <name type="scientific">Devosia limi DSM 17137</name>
    <dbReference type="NCBI Taxonomy" id="1121477"/>
    <lineage>
        <taxon>Bacteria</taxon>
        <taxon>Pseudomonadati</taxon>
        <taxon>Pseudomonadota</taxon>
        <taxon>Alphaproteobacteria</taxon>
        <taxon>Hyphomicrobiales</taxon>
        <taxon>Devosiaceae</taxon>
        <taxon>Devosia</taxon>
    </lineage>
</organism>
<sequence>MPFDTAAFIRTRLHLLPVPSIPEIVIHTAHSRSGLGHLLEQSRDPDPPAPYWAYPWAGGVALARYILDHPGTVRGHRVLDLGSGSGLVAIAAAMAGAASVLAAEIDANGRVALRLNAAANGISVQVLDADIVAGLPVPVDIVLAGDVFYDPAVAAPMLAFLDRCQAVGQHVLVGDPYRAALPLQRLRRLIDYQVSDVGSARHASAVTAGVFELCPRTA</sequence>
<dbReference type="PANTHER" id="PTHR43648:SF1">
    <property type="entry name" value="ELECTRON TRANSFER FLAVOPROTEIN BETA SUBUNIT LYSINE METHYLTRANSFERASE"/>
    <property type="match status" value="1"/>
</dbReference>
<dbReference type="GO" id="GO:0016279">
    <property type="term" value="F:protein-lysine N-methyltransferase activity"/>
    <property type="evidence" value="ECO:0007669"/>
    <property type="project" value="TreeGrafter"/>
</dbReference>
<evidence type="ECO:0000256" key="2">
    <source>
        <dbReference type="ARBA" id="ARBA00022679"/>
    </source>
</evidence>
<dbReference type="GO" id="GO:0032259">
    <property type="term" value="P:methylation"/>
    <property type="evidence" value="ECO:0007669"/>
    <property type="project" value="UniProtKB-KW"/>
</dbReference>
<dbReference type="Proteomes" id="UP000033608">
    <property type="component" value="Unassembled WGS sequence"/>
</dbReference>
<dbReference type="Gene3D" id="3.40.50.150">
    <property type="entry name" value="Vaccinia Virus protein VP39"/>
    <property type="match status" value="1"/>
</dbReference>
<reference evidence="4 6" key="2">
    <citation type="submission" date="2016-11" db="EMBL/GenBank/DDBJ databases">
        <authorList>
            <person name="Jaros S."/>
            <person name="Januszkiewicz K."/>
            <person name="Wedrychowicz H."/>
        </authorList>
    </citation>
    <scope>NUCLEOTIDE SEQUENCE [LARGE SCALE GENOMIC DNA]</scope>
    <source>
        <strain evidence="4 6">DSM 17137</strain>
    </source>
</reference>
<keyword evidence="5" id="KW-1185">Reference proteome</keyword>
<dbReference type="InterPro" id="IPR029063">
    <property type="entry name" value="SAM-dependent_MTases_sf"/>
</dbReference>
<name>A0A0F5LSL1_9HYPH</name>
<dbReference type="RefSeq" id="WP_046134577.1">
    <property type="nucleotide sequence ID" value="NZ_FQVC01000016.1"/>
</dbReference>
<dbReference type="CDD" id="cd02440">
    <property type="entry name" value="AdoMet_MTases"/>
    <property type="match status" value="1"/>
</dbReference>
<accession>A0A0F5LSL1</accession>
<protein>
    <submittedName>
        <fullName evidence="4">Predicted nicotinamide N-methyase</fullName>
    </submittedName>
    <submittedName>
        <fullName evidence="3">SAM-dependent methyltransferase</fullName>
    </submittedName>
</protein>
<dbReference type="InterPro" id="IPR050078">
    <property type="entry name" value="Ribosomal_L11_MeTrfase_PrmA"/>
</dbReference>
<dbReference type="InterPro" id="IPR019410">
    <property type="entry name" value="Methyltransf_16"/>
</dbReference>
<dbReference type="SUPFAM" id="SSF53335">
    <property type="entry name" value="S-adenosyl-L-methionine-dependent methyltransferases"/>
    <property type="match status" value="1"/>
</dbReference>
<gene>
    <name evidence="4" type="ORF">SAMN02745223_03777</name>
    <name evidence="3" type="ORF">VW29_06880</name>
</gene>
<dbReference type="PANTHER" id="PTHR43648">
    <property type="entry name" value="ELECTRON TRANSFER FLAVOPROTEIN BETA SUBUNIT LYSINE METHYLTRANSFERASE"/>
    <property type="match status" value="1"/>
</dbReference>
<reference evidence="3 5" key="1">
    <citation type="submission" date="2015-03" db="EMBL/GenBank/DDBJ databases">
        <authorList>
            <person name="Hassan Y.I."/>
            <person name="Lepp D."/>
            <person name="Zhou T."/>
        </authorList>
    </citation>
    <scope>NUCLEOTIDE SEQUENCE [LARGE SCALE GENOMIC DNA]</scope>
    <source>
        <strain evidence="3 5">DSM 17137</strain>
    </source>
</reference>
<dbReference type="STRING" id="1121477.SAMN02745223_03777"/>